<dbReference type="Pfam" id="PF00126">
    <property type="entry name" value="HTH_1"/>
    <property type="match status" value="1"/>
</dbReference>
<dbReference type="InterPro" id="IPR005119">
    <property type="entry name" value="LysR_subst-bd"/>
</dbReference>
<dbReference type="OrthoDB" id="9803735at2"/>
<evidence type="ECO:0000259" key="5">
    <source>
        <dbReference type="PROSITE" id="PS50931"/>
    </source>
</evidence>
<dbReference type="PANTHER" id="PTHR30126:SF94">
    <property type="entry name" value="LYSR FAMILY TRANSCRIPTIONAL REGULATOR"/>
    <property type="match status" value="1"/>
</dbReference>
<sequence length="294" mass="32979">MNLHALRLFYQVADKGSVTLASEALNISQPAVTSQIKKLERELDLKLWTSSGRGVVLTEAGKRLAAEANRLFAMEAEIEDTLQQLKSGAAGKLHIVATYLPANFLLPKWIAHYKQKHPNVEIELTTTNSSQAIDSLIHFKSDLALIGGIREDHPLLERTEWLEDDMCFVVHKQHRLAGARIHLAEMVNEPFIFREEGSFSRDQLIALCTTHNLPIPAVGLQMNGLNETLRVVMEGYGAAFLSSLETEDYVARGEIQKVHVQGIHLKNPISLYTRKELPSPPTSQFMHILMQDKN</sequence>
<proteinExistence type="inferred from homology"/>
<gene>
    <name evidence="6" type="ORF">JCM16418_2532</name>
</gene>
<dbReference type="RefSeq" id="WP_036648842.1">
    <property type="nucleotide sequence ID" value="NZ_BAVZ01000006.1"/>
</dbReference>
<protein>
    <submittedName>
        <fullName evidence="6">Transcriptional regulator</fullName>
    </submittedName>
</protein>
<dbReference type="GO" id="GO:0003700">
    <property type="term" value="F:DNA-binding transcription factor activity"/>
    <property type="evidence" value="ECO:0007669"/>
    <property type="project" value="InterPro"/>
</dbReference>
<evidence type="ECO:0000256" key="4">
    <source>
        <dbReference type="ARBA" id="ARBA00023163"/>
    </source>
</evidence>
<dbReference type="GO" id="GO:0000976">
    <property type="term" value="F:transcription cis-regulatory region binding"/>
    <property type="evidence" value="ECO:0007669"/>
    <property type="project" value="TreeGrafter"/>
</dbReference>
<comment type="caution">
    <text evidence="6">The sequence shown here is derived from an EMBL/GenBank/DDBJ whole genome shotgun (WGS) entry which is preliminary data.</text>
</comment>
<dbReference type="SUPFAM" id="SSF46785">
    <property type="entry name" value="Winged helix' DNA-binding domain"/>
    <property type="match status" value="1"/>
</dbReference>
<name>W7YC48_9BACL</name>
<keyword evidence="3" id="KW-0238">DNA-binding</keyword>
<dbReference type="eggNOG" id="COG0583">
    <property type="taxonomic scope" value="Bacteria"/>
</dbReference>
<evidence type="ECO:0000256" key="3">
    <source>
        <dbReference type="ARBA" id="ARBA00023125"/>
    </source>
</evidence>
<keyword evidence="2" id="KW-0805">Transcription regulation</keyword>
<accession>W7YC48</accession>
<dbReference type="PROSITE" id="PS50931">
    <property type="entry name" value="HTH_LYSR"/>
    <property type="match status" value="1"/>
</dbReference>
<keyword evidence="4" id="KW-0804">Transcription</keyword>
<dbReference type="PANTHER" id="PTHR30126">
    <property type="entry name" value="HTH-TYPE TRANSCRIPTIONAL REGULATOR"/>
    <property type="match status" value="1"/>
</dbReference>
<dbReference type="FunFam" id="1.10.10.10:FF:000001">
    <property type="entry name" value="LysR family transcriptional regulator"/>
    <property type="match status" value="1"/>
</dbReference>
<dbReference type="InterPro" id="IPR036390">
    <property type="entry name" value="WH_DNA-bd_sf"/>
</dbReference>
<dbReference type="Pfam" id="PF03466">
    <property type="entry name" value="LysR_substrate"/>
    <property type="match status" value="1"/>
</dbReference>
<evidence type="ECO:0000256" key="1">
    <source>
        <dbReference type="ARBA" id="ARBA00009437"/>
    </source>
</evidence>
<keyword evidence="7" id="KW-1185">Reference proteome</keyword>
<reference evidence="6 7" key="1">
    <citation type="journal article" date="2014" name="Genome Announc.">
        <title>Draft Genome Sequence of Paenibacillus pini JCM 16418T, Isolated from the Rhizosphere of Pine Tree.</title>
        <authorList>
            <person name="Yuki M."/>
            <person name="Oshima K."/>
            <person name="Suda W."/>
            <person name="Oshida Y."/>
            <person name="Kitamura K."/>
            <person name="Iida Y."/>
            <person name="Hattori M."/>
            <person name="Ohkuma M."/>
        </authorList>
    </citation>
    <scope>NUCLEOTIDE SEQUENCE [LARGE SCALE GENOMIC DNA]</scope>
    <source>
        <strain evidence="6 7">JCM 16418</strain>
    </source>
</reference>
<dbReference type="Gene3D" id="1.10.10.10">
    <property type="entry name" value="Winged helix-like DNA-binding domain superfamily/Winged helix DNA-binding domain"/>
    <property type="match status" value="1"/>
</dbReference>
<evidence type="ECO:0000313" key="7">
    <source>
        <dbReference type="Proteomes" id="UP000019364"/>
    </source>
</evidence>
<evidence type="ECO:0000313" key="6">
    <source>
        <dbReference type="EMBL" id="GAF08455.1"/>
    </source>
</evidence>
<dbReference type="STRING" id="1236976.JCM16418_2532"/>
<dbReference type="AlphaFoldDB" id="W7YC48"/>
<dbReference type="Proteomes" id="UP000019364">
    <property type="component" value="Unassembled WGS sequence"/>
</dbReference>
<dbReference type="InterPro" id="IPR036388">
    <property type="entry name" value="WH-like_DNA-bd_sf"/>
</dbReference>
<feature type="domain" description="HTH lysR-type" evidence="5">
    <location>
        <begin position="1"/>
        <end position="58"/>
    </location>
</feature>
<comment type="similarity">
    <text evidence="1">Belongs to the LysR transcriptional regulatory family.</text>
</comment>
<dbReference type="SUPFAM" id="SSF53850">
    <property type="entry name" value="Periplasmic binding protein-like II"/>
    <property type="match status" value="1"/>
</dbReference>
<dbReference type="Gene3D" id="3.40.190.290">
    <property type="match status" value="1"/>
</dbReference>
<organism evidence="6 7">
    <name type="scientific">Paenibacillus pini JCM 16418</name>
    <dbReference type="NCBI Taxonomy" id="1236976"/>
    <lineage>
        <taxon>Bacteria</taxon>
        <taxon>Bacillati</taxon>
        <taxon>Bacillota</taxon>
        <taxon>Bacilli</taxon>
        <taxon>Bacillales</taxon>
        <taxon>Paenibacillaceae</taxon>
        <taxon>Paenibacillus</taxon>
    </lineage>
</organism>
<dbReference type="PRINTS" id="PR00039">
    <property type="entry name" value="HTHLYSR"/>
</dbReference>
<evidence type="ECO:0000256" key="2">
    <source>
        <dbReference type="ARBA" id="ARBA00023015"/>
    </source>
</evidence>
<dbReference type="InterPro" id="IPR000847">
    <property type="entry name" value="LysR_HTH_N"/>
</dbReference>
<dbReference type="EMBL" id="BAVZ01000006">
    <property type="protein sequence ID" value="GAF08455.1"/>
    <property type="molecule type" value="Genomic_DNA"/>
</dbReference>